<name>A0AAW1VDA5_9CUCU</name>
<proteinExistence type="predicted"/>
<gene>
    <name evidence="1" type="ORF">WA026_015658</name>
</gene>
<organism evidence="1 2">
    <name type="scientific">Henosepilachna vigintioctopunctata</name>
    <dbReference type="NCBI Taxonomy" id="420089"/>
    <lineage>
        <taxon>Eukaryota</taxon>
        <taxon>Metazoa</taxon>
        <taxon>Ecdysozoa</taxon>
        <taxon>Arthropoda</taxon>
        <taxon>Hexapoda</taxon>
        <taxon>Insecta</taxon>
        <taxon>Pterygota</taxon>
        <taxon>Neoptera</taxon>
        <taxon>Endopterygota</taxon>
        <taxon>Coleoptera</taxon>
        <taxon>Polyphaga</taxon>
        <taxon>Cucujiformia</taxon>
        <taxon>Coccinelloidea</taxon>
        <taxon>Coccinellidae</taxon>
        <taxon>Epilachninae</taxon>
        <taxon>Epilachnini</taxon>
        <taxon>Henosepilachna</taxon>
    </lineage>
</organism>
<reference evidence="1 2" key="1">
    <citation type="submission" date="2023-03" db="EMBL/GenBank/DDBJ databases">
        <title>Genome insight into feeding habits of ladybird beetles.</title>
        <authorList>
            <person name="Li H.-S."/>
            <person name="Huang Y.-H."/>
            <person name="Pang H."/>
        </authorList>
    </citation>
    <scope>NUCLEOTIDE SEQUENCE [LARGE SCALE GENOMIC DNA]</scope>
    <source>
        <strain evidence="1">SYSU_2023b</strain>
        <tissue evidence="1">Whole body</tissue>
    </source>
</reference>
<dbReference type="EMBL" id="JARQZJ010000129">
    <property type="protein sequence ID" value="KAK9891690.1"/>
    <property type="molecule type" value="Genomic_DNA"/>
</dbReference>
<sequence length="86" mass="9760">MERFGIPNTIEEVEERIKSSTSPVNGYVYIGDATDCRYLNLISCDFEIIGEEFSSKPYVIGVPARILFERTLGFSDFAALRTKRSE</sequence>
<protein>
    <submittedName>
        <fullName evidence="1">Uncharacterized protein</fullName>
    </submittedName>
</protein>
<comment type="caution">
    <text evidence="1">The sequence shown here is derived from an EMBL/GenBank/DDBJ whole genome shotgun (WGS) entry which is preliminary data.</text>
</comment>
<dbReference type="Proteomes" id="UP001431783">
    <property type="component" value="Unassembled WGS sequence"/>
</dbReference>
<evidence type="ECO:0000313" key="2">
    <source>
        <dbReference type="Proteomes" id="UP001431783"/>
    </source>
</evidence>
<dbReference type="AlphaFoldDB" id="A0AAW1VDA5"/>
<dbReference type="Gene3D" id="3.40.190.10">
    <property type="entry name" value="Periplasmic binding protein-like II"/>
    <property type="match status" value="1"/>
</dbReference>
<evidence type="ECO:0000313" key="1">
    <source>
        <dbReference type="EMBL" id="KAK9891690.1"/>
    </source>
</evidence>
<accession>A0AAW1VDA5</accession>
<keyword evidence="2" id="KW-1185">Reference proteome</keyword>